<comment type="similarity">
    <text evidence="10 11">Belongs to the TonB-dependent receptor family.</text>
</comment>
<keyword evidence="4 10" id="KW-0812">Transmembrane</keyword>
<dbReference type="GO" id="GO:0009279">
    <property type="term" value="C:cell outer membrane"/>
    <property type="evidence" value="ECO:0007669"/>
    <property type="project" value="UniProtKB-SubCell"/>
</dbReference>
<dbReference type="OrthoDB" id="9760333at2"/>
<evidence type="ECO:0000256" key="9">
    <source>
        <dbReference type="ARBA" id="ARBA00023237"/>
    </source>
</evidence>
<dbReference type="GO" id="GO:0015889">
    <property type="term" value="P:cobalamin transport"/>
    <property type="evidence" value="ECO:0007669"/>
    <property type="project" value="TreeGrafter"/>
</dbReference>
<dbReference type="RefSeq" id="WP_155038301.1">
    <property type="nucleotide sequence ID" value="NZ_JBHGCD010000001.1"/>
</dbReference>
<evidence type="ECO:0000259" key="13">
    <source>
        <dbReference type="Pfam" id="PF00593"/>
    </source>
</evidence>
<feature type="chain" id="PRO_5032324432" evidence="12">
    <location>
        <begin position="23"/>
        <end position="626"/>
    </location>
</feature>
<organism evidence="15 16">
    <name type="scientific">Paracoccus litorisediminis</name>
    <dbReference type="NCBI Taxonomy" id="2006130"/>
    <lineage>
        <taxon>Bacteria</taxon>
        <taxon>Pseudomonadati</taxon>
        <taxon>Pseudomonadota</taxon>
        <taxon>Alphaproteobacteria</taxon>
        <taxon>Rhodobacterales</taxon>
        <taxon>Paracoccaceae</taxon>
        <taxon>Paracoccus</taxon>
    </lineage>
</organism>
<dbReference type="InterPro" id="IPR036942">
    <property type="entry name" value="Beta-barrel_TonB_sf"/>
</dbReference>
<evidence type="ECO:0000259" key="14">
    <source>
        <dbReference type="Pfam" id="PF07715"/>
    </source>
</evidence>
<evidence type="ECO:0000256" key="6">
    <source>
        <dbReference type="ARBA" id="ARBA00023065"/>
    </source>
</evidence>
<dbReference type="InterPro" id="IPR000531">
    <property type="entry name" value="Beta-barrel_TonB"/>
</dbReference>
<protein>
    <submittedName>
        <fullName evidence="15">TonB-dependent receptor</fullName>
    </submittedName>
</protein>
<accession>A0A844HKX0</accession>
<gene>
    <name evidence="15" type="ORF">GL300_04260</name>
</gene>
<evidence type="ECO:0000313" key="15">
    <source>
        <dbReference type="EMBL" id="MTH58421.1"/>
    </source>
</evidence>
<dbReference type="AlphaFoldDB" id="A0A844HKX0"/>
<evidence type="ECO:0000256" key="10">
    <source>
        <dbReference type="PROSITE-ProRule" id="PRU01360"/>
    </source>
</evidence>
<keyword evidence="15" id="KW-0675">Receptor</keyword>
<evidence type="ECO:0000256" key="11">
    <source>
        <dbReference type="RuleBase" id="RU003357"/>
    </source>
</evidence>
<proteinExistence type="inferred from homology"/>
<keyword evidence="5 12" id="KW-0732">Signal</keyword>
<sequence>MIRNRSSYLALVAASLPGFALAQDTAPAVTLDPLVLSAGFLPVASDGYGRAYSVVTATEIEERGLVTVQDALRAMPGVSVSSTGASYTQVRIRGSEADHTLILIDGIEAAGGADEYILSGLETANVERIEVLRGPQSVYYGSNASAGVINIITDKGGPGLHYGGKVEVGNGAAASAHVSNNGERGGIALNLSARDDHGWDQSGDGGEKDGINRKTIGLSGWYQATDDLRLGGSLRRAKEKYDYDRADYMATDADGYIVDDSGLYFDRNEFQGAAWGEYSMLDGRLTQRLEYQDSVFKSSDTGAPETRGETEKWKYRLSYGLDGQAVADASHLLNLLVEKQKDESSLAPDFTREMTSVALEYRAFLENGLDIQAGLRRDDNKVFEDFTSWNLGLSWQVPDRPFRLHASGGRGLVNPSYYELYSNDSFTVGNPYLKPETNRGFDLGVEAQLPDDRGTIDVTWFRERIEDEVTYVFGGAPDGRATYVNQEGESPREGVEIAARVKATDSLDLGLNYTYLDAKNPDGSIEIRRPRHELGLSATLALFEGRGWVTADLRHVAGNYDTQFWGMYETAELSDYTTVNLSGGYDLTENVRATARVVNLFDEEYSDVWGYASQDRTVYAGLEAKW</sequence>
<dbReference type="InterPro" id="IPR039426">
    <property type="entry name" value="TonB-dep_rcpt-like"/>
</dbReference>
<dbReference type="PANTHER" id="PTHR30069">
    <property type="entry name" value="TONB-DEPENDENT OUTER MEMBRANE RECEPTOR"/>
    <property type="match status" value="1"/>
</dbReference>
<dbReference type="GO" id="GO:0006811">
    <property type="term" value="P:monoatomic ion transport"/>
    <property type="evidence" value="ECO:0007669"/>
    <property type="project" value="UniProtKB-KW"/>
</dbReference>
<dbReference type="SUPFAM" id="SSF56935">
    <property type="entry name" value="Porins"/>
    <property type="match status" value="1"/>
</dbReference>
<keyword evidence="7 11" id="KW-0798">TonB box</keyword>
<name>A0A844HKX0_9RHOB</name>
<keyword evidence="2 10" id="KW-0813">Transport</keyword>
<reference evidence="15 16" key="1">
    <citation type="submission" date="2019-11" db="EMBL/GenBank/DDBJ databases">
        <authorList>
            <person name="Dong K."/>
        </authorList>
    </citation>
    <scope>NUCLEOTIDE SEQUENCE [LARGE SCALE GENOMIC DNA]</scope>
    <source>
        <strain evidence="15 16">NBRC 112902</strain>
    </source>
</reference>
<dbReference type="InterPro" id="IPR012910">
    <property type="entry name" value="Plug_dom"/>
</dbReference>
<evidence type="ECO:0000256" key="1">
    <source>
        <dbReference type="ARBA" id="ARBA00004571"/>
    </source>
</evidence>
<feature type="domain" description="TonB-dependent receptor plug" evidence="14">
    <location>
        <begin position="51"/>
        <end position="148"/>
    </location>
</feature>
<feature type="signal peptide" evidence="12">
    <location>
        <begin position="1"/>
        <end position="22"/>
    </location>
</feature>
<dbReference type="Proteomes" id="UP000449846">
    <property type="component" value="Unassembled WGS sequence"/>
</dbReference>
<keyword evidence="8 10" id="KW-0472">Membrane</keyword>
<keyword evidence="6" id="KW-0406">Ion transport</keyword>
<keyword evidence="3 10" id="KW-1134">Transmembrane beta strand</keyword>
<evidence type="ECO:0000313" key="16">
    <source>
        <dbReference type="Proteomes" id="UP000449846"/>
    </source>
</evidence>
<evidence type="ECO:0000256" key="4">
    <source>
        <dbReference type="ARBA" id="ARBA00022692"/>
    </source>
</evidence>
<evidence type="ECO:0000256" key="7">
    <source>
        <dbReference type="ARBA" id="ARBA00023077"/>
    </source>
</evidence>
<evidence type="ECO:0000256" key="2">
    <source>
        <dbReference type="ARBA" id="ARBA00022448"/>
    </source>
</evidence>
<dbReference type="CDD" id="cd01347">
    <property type="entry name" value="ligand_gated_channel"/>
    <property type="match status" value="1"/>
</dbReference>
<dbReference type="InterPro" id="IPR037066">
    <property type="entry name" value="Plug_dom_sf"/>
</dbReference>
<keyword evidence="16" id="KW-1185">Reference proteome</keyword>
<keyword evidence="9 10" id="KW-0998">Cell outer membrane</keyword>
<comment type="caution">
    <text evidence="15">The sequence shown here is derived from an EMBL/GenBank/DDBJ whole genome shotgun (WGS) entry which is preliminary data.</text>
</comment>
<dbReference type="EMBL" id="WMIG01000001">
    <property type="protein sequence ID" value="MTH58421.1"/>
    <property type="molecule type" value="Genomic_DNA"/>
</dbReference>
<dbReference type="Gene3D" id="2.170.130.10">
    <property type="entry name" value="TonB-dependent receptor, plug domain"/>
    <property type="match status" value="1"/>
</dbReference>
<dbReference type="Pfam" id="PF00593">
    <property type="entry name" value="TonB_dep_Rec_b-barrel"/>
    <property type="match status" value="1"/>
</dbReference>
<dbReference type="PANTHER" id="PTHR30069:SF53">
    <property type="entry name" value="COLICIN I RECEPTOR-RELATED"/>
    <property type="match status" value="1"/>
</dbReference>
<dbReference type="Gene3D" id="2.40.170.20">
    <property type="entry name" value="TonB-dependent receptor, beta-barrel domain"/>
    <property type="match status" value="1"/>
</dbReference>
<evidence type="ECO:0000256" key="5">
    <source>
        <dbReference type="ARBA" id="ARBA00022729"/>
    </source>
</evidence>
<feature type="domain" description="TonB-dependent receptor-like beta-barrel" evidence="13">
    <location>
        <begin position="188"/>
        <end position="600"/>
    </location>
</feature>
<evidence type="ECO:0000256" key="12">
    <source>
        <dbReference type="SAM" id="SignalP"/>
    </source>
</evidence>
<evidence type="ECO:0000256" key="3">
    <source>
        <dbReference type="ARBA" id="ARBA00022452"/>
    </source>
</evidence>
<dbReference type="Pfam" id="PF07715">
    <property type="entry name" value="Plug"/>
    <property type="match status" value="1"/>
</dbReference>
<evidence type="ECO:0000256" key="8">
    <source>
        <dbReference type="ARBA" id="ARBA00023136"/>
    </source>
</evidence>
<dbReference type="PROSITE" id="PS52016">
    <property type="entry name" value="TONB_DEPENDENT_REC_3"/>
    <property type="match status" value="1"/>
</dbReference>
<comment type="subcellular location">
    <subcellularLocation>
        <location evidence="1 10">Cell outer membrane</location>
        <topology evidence="1 10">Multi-pass membrane protein</topology>
    </subcellularLocation>
</comment>